<feature type="region of interest" description="Disordered" evidence="4">
    <location>
        <begin position="989"/>
        <end position="1008"/>
    </location>
</feature>
<dbReference type="GO" id="GO:0005525">
    <property type="term" value="F:GTP binding"/>
    <property type="evidence" value="ECO:0007669"/>
    <property type="project" value="UniProtKB-KW"/>
</dbReference>
<feature type="region of interest" description="Disordered" evidence="4">
    <location>
        <begin position="638"/>
        <end position="685"/>
    </location>
</feature>
<evidence type="ECO:0000313" key="7">
    <source>
        <dbReference type="EMBL" id="CAG5917301.1"/>
    </source>
</evidence>
<keyword evidence="5" id="KW-0732">Signal</keyword>
<comment type="similarity">
    <text evidence="1">Belongs to the TRAFAC class TrmE-Era-EngA-EngB-Septin-like GTPase superfamily. AIG1/Toc34/Toc159-like paraseptin GTPase family. IAN subfamily.</text>
</comment>
<dbReference type="Proteomes" id="UP000677803">
    <property type="component" value="Unassembled WGS sequence"/>
</dbReference>
<dbReference type="InterPro" id="IPR006703">
    <property type="entry name" value="G_AIG1"/>
</dbReference>
<keyword evidence="8" id="KW-1185">Reference proteome</keyword>
<organism evidence="7 8">
    <name type="scientific">Menidia menidia</name>
    <name type="common">Atlantic silverside</name>
    <dbReference type="NCBI Taxonomy" id="238744"/>
    <lineage>
        <taxon>Eukaryota</taxon>
        <taxon>Metazoa</taxon>
        <taxon>Chordata</taxon>
        <taxon>Craniata</taxon>
        <taxon>Vertebrata</taxon>
        <taxon>Euteleostomi</taxon>
        <taxon>Actinopterygii</taxon>
        <taxon>Neopterygii</taxon>
        <taxon>Teleostei</taxon>
        <taxon>Neoteleostei</taxon>
        <taxon>Acanthomorphata</taxon>
        <taxon>Ovalentaria</taxon>
        <taxon>Atherinomorphae</taxon>
        <taxon>Atheriniformes</taxon>
        <taxon>Atherinopsidae</taxon>
        <taxon>Menidiinae</taxon>
        <taxon>Menidia</taxon>
    </lineage>
</organism>
<evidence type="ECO:0000256" key="3">
    <source>
        <dbReference type="ARBA" id="ARBA00023134"/>
    </source>
</evidence>
<feature type="domain" description="AIG1-type G" evidence="6">
    <location>
        <begin position="412"/>
        <end position="612"/>
    </location>
</feature>
<proteinExistence type="inferred from homology"/>
<evidence type="ECO:0000256" key="1">
    <source>
        <dbReference type="ARBA" id="ARBA00008535"/>
    </source>
</evidence>
<sequence length="1036" mass="121059">MAVILLFLLSVSELRVVLLGGSCTERRDVGNFILGVEDFNSEPQFCVRVSGTLESEKKISVINTPDLQVSTVDKQFIKDCERASHPGPHLFLLVVQPEGFTEKHKKSFCRVLEGFSDRSFDHSLILMLPPRQQRSAFMGIITLQRSAEMEDLMLEPPLKELIRKCRDRYVMQKNLELPELLTRFDQIVKENNGEHLMCEVFEDTSEDLRAPSAADDQSLRPAGRLVEAAMDAVSAFRVVILGKSDKKKTKLGNLIVGHQSFHEKQSSFSVASCGEFRGKAVTVVKTPDMFSLSVENQKKNVENCVRLCPPGPNVLLLLVKPSDFTEQDLKTLRSILSLFGGDAFRHSLVIRTHEKETSKTFDELLKDCGGRLHNMFEEDLELLIGVIQRIVDTNRETLPSNSEPLLTEKQRKPALNLVLCGRRGAGKSSAARAILGQTELLSSSSECVRHQGEVCGRVLSLLELPALCGKAPQAVMEESFRCVSLCDPEGVHAFILVLPVAPLTDEDKREVEILQDVYGSQLKDFMVVLFTVKSDPTDPAVVNFVEGTKHIQELCQSCGGRSLVFNIRDGHQVPELLQEVERRGLEAGYTAKTFTFAQMERAMTRRMEQQAAEAELERKQMDKQLKDMQEEINRLLQERRQAEETRAQEDSQKKREEEDLQSELQQRLQHLQEKLRTESESKETIHRELEECQEEMRLQQETWERERMDLREKREQEDLKKQDMLRKLQEEYEQERKRYESKRKEEEKVRKEEEERQRQELQERHDKEIQMLQREVRRKAEEHNEFMETKDREFAALIEKHMEEVKKKQEDYERLKDLSDHKEKRLEQTLDEMHNKHKEEMATLVLSILTQKKENRKQIQSLQKTQSKEMESLMKSLSVKNRRKEEEQTRKLKGKHKEDMKEFRMQHSNLSREQMKLKTQKRTIEQEQELNKLKLELLNQHQQNLKQEVEQLQRKHEQKLQELKRNLLEENEKHMREQLDKLQARHEKETNELKGQMSQNEENYAELEELQRKHEKEMNELRGKVLSREEKTCLVS</sequence>
<feature type="region of interest" description="Disordered" evidence="4">
    <location>
        <begin position="731"/>
        <end position="769"/>
    </location>
</feature>
<feature type="signal peptide" evidence="5">
    <location>
        <begin position="1"/>
        <end position="19"/>
    </location>
</feature>
<dbReference type="OrthoDB" id="8954335at2759"/>
<evidence type="ECO:0000256" key="4">
    <source>
        <dbReference type="SAM" id="MobiDB-lite"/>
    </source>
</evidence>
<gene>
    <name evidence="7" type="ORF">MMEN_LOCUS10058</name>
</gene>
<dbReference type="EMBL" id="CAJRST010011112">
    <property type="protein sequence ID" value="CAG5917301.1"/>
    <property type="molecule type" value="Genomic_DNA"/>
</dbReference>
<dbReference type="InterPro" id="IPR027417">
    <property type="entry name" value="P-loop_NTPase"/>
</dbReference>
<evidence type="ECO:0000259" key="6">
    <source>
        <dbReference type="PROSITE" id="PS51720"/>
    </source>
</evidence>
<feature type="region of interest" description="Disordered" evidence="4">
    <location>
        <begin position="854"/>
        <end position="901"/>
    </location>
</feature>
<evidence type="ECO:0000256" key="5">
    <source>
        <dbReference type="SAM" id="SignalP"/>
    </source>
</evidence>
<keyword evidence="2" id="KW-0547">Nucleotide-binding</keyword>
<feature type="compositionally biased region" description="Basic and acidic residues" evidence="4">
    <location>
        <begin position="670"/>
        <end position="685"/>
    </location>
</feature>
<evidence type="ECO:0000313" key="8">
    <source>
        <dbReference type="Proteomes" id="UP000677803"/>
    </source>
</evidence>
<accession>A0A8S4B8X0</accession>
<dbReference type="PANTHER" id="PTHR10903:SF62">
    <property type="entry name" value="GTPASE IMAP FAMILY MEMBER 4-LIKE-RELATED"/>
    <property type="match status" value="1"/>
</dbReference>
<dbReference type="PROSITE" id="PS51720">
    <property type="entry name" value="G_AIG1"/>
    <property type="match status" value="1"/>
</dbReference>
<keyword evidence="3" id="KW-0342">GTP-binding</keyword>
<dbReference type="PANTHER" id="PTHR10903">
    <property type="entry name" value="GTPASE, IMAP FAMILY MEMBER-RELATED"/>
    <property type="match status" value="1"/>
</dbReference>
<name>A0A8S4B8X0_9TELE</name>
<feature type="compositionally biased region" description="Basic and acidic residues" evidence="4">
    <location>
        <begin position="883"/>
        <end position="901"/>
    </location>
</feature>
<protein>
    <submittedName>
        <fullName evidence="7">(Atlantic silverside) hypothetical protein</fullName>
    </submittedName>
</protein>
<dbReference type="Pfam" id="PF04548">
    <property type="entry name" value="AIG1"/>
    <property type="match status" value="3"/>
</dbReference>
<dbReference type="SUPFAM" id="SSF52540">
    <property type="entry name" value="P-loop containing nucleoside triphosphate hydrolases"/>
    <property type="match status" value="2"/>
</dbReference>
<comment type="caution">
    <text evidence="7">The sequence shown here is derived from an EMBL/GenBank/DDBJ whole genome shotgun (WGS) entry which is preliminary data.</text>
</comment>
<feature type="chain" id="PRO_5035888847" evidence="5">
    <location>
        <begin position="20"/>
        <end position="1036"/>
    </location>
</feature>
<feature type="compositionally biased region" description="Basic and acidic residues" evidence="4">
    <location>
        <begin position="638"/>
        <end position="657"/>
    </location>
</feature>
<dbReference type="AlphaFoldDB" id="A0A8S4B8X0"/>
<reference evidence="7" key="1">
    <citation type="submission" date="2021-05" db="EMBL/GenBank/DDBJ databases">
        <authorList>
            <person name="Tigano A."/>
        </authorList>
    </citation>
    <scope>NUCLEOTIDE SEQUENCE</scope>
</reference>
<dbReference type="InterPro" id="IPR045058">
    <property type="entry name" value="GIMA/IAN/Toc"/>
</dbReference>
<dbReference type="Gene3D" id="3.40.50.300">
    <property type="entry name" value="P-loop containing nucleotide triphosphate hydrolases"/>
    <property type="match status" value="3"/>
</dbReference>
<evidence type="ECO:0000256" key="2">
    <source>
        <dbReference type="ARBA" id="ARBA00022741"/>
    </source>
</evidence>